<feature type="compositionally biased region" description="Polar residues" evidence="4">
    <location>
        <begin position="436"/>
        <end position="449"/>
    </location>
</feature>
<dbReference type="EMBL" id="JAACJM010000113">
    <property type="protein sequence ID" value="KAF5345296.1"/>
    <property type="molecule type" value="Genomic_DNA"/>
</dbReference>
<evidence type="ECO:0000256" key="2">
    <source>
        <dbReference type="ARBA" id="ARBA00023043"/>
    </source>
</evidence>
<dbReference type="PROSITE" id="PS50088">
    <property type="entry name" value="ANK_REPEAT"/>
    <property type="match status" value="2"/>
</dbReference>
<keyword evidence="1" id="KW-0677">Repeat</keyword>
<feature type="compositionally biased region" description="Polar residues" evidence="4">
    <location>
        <begin position="501"/>
        <end position="523"/>
    </location>
</feature>
<evidence type="ECO:0000313" key="6">
    <source>
        <dbReference type="Proteomes" id="UP000559256"/>
    </source>
</evidence>
<feature type="repeat" description="ANK" evidence="3">
    <location>
        <begin position="123"/>
        <end position="155"/>
    </location>
</feature>
<name>A0A8H5FQD5_9AGAR</name>
<feature type="repeat" description="ANK" evidence="3">
    <location>
        <begin position="71"/>
        <end position="103"/>
    </location>
</feature>
<accession>A0A8H5FQD5</accession>
<protein>
    <recommendedName>
        <fullName evidence="7">Ankyrin</fullName>
    </recommendedName>
</protein>
<dbReference type="OrthoDB" id="194358at2759"/>
<reference evidence="5 6" key="1">
    <citation type="journal article" date="2020" name="ISME J.">
        <title>Uncovering the hidden diversity of litter-decomposition mechanisms in mushroom-forming fungi.</title>
        <authorList>
            <person name="Floudas D."/>
            <person name="Bentzer J."/>
            <person name="Ahren D."/>
            <person name="Johansson T."/>
            <person name="Persson P."/>
            <person name="Tunlid A."/>
        </authorList>
    </citation>
    <scope>NUCLEOTIDE SEQUENCE [LARGE SCALE GENOMIC DNA]</scope>
    <source>
        <strain evidence="5 6">CBS 291.85</strain>
    </source>
</reference>
<comment type="caution">
    <text evidence="5">The sequence shown here is derived from an EMBL/GenBank/DDBJ whole genome shotgun (WGS) entry which is preliminary data.</text>
</comment>
<dbReference type="SMART" id="SM00248">
    <property type="entry name" value="ANK"/>
    <property type="match status" value="3"/>
</dbReference>
<feature type="region of interest" description="Disordered" evidence="4">
    <location>
        <begin position="193"/>
        <end position="212"/>
    </location>
</feature>
<feature type="region of interest" description="Disordered" evidence="4">
    <location>
        <begin position="743"/>
        <end position="823"/>
    </location>
</feature>
<evidence type="ECO:0000256" key="4">
    <source>
        <dbReference type="SAM" id="MobiDB-lite"/>
    </source>
</evidence>
<feature type="region of interest" description="Disordered" evidence="4">
    <location>
        <begin position="413"/>
        <end position="523"/>
    </location>
</feature>
<feature type="compositionally biased region" description="Polar residues" evidence="4">
    <location>
        <begin position="471"/>
        <end position="492"/>
    </location>
</feature>
<dbReference type="Pfam" id="PF12796">
    <property type="entry name" value="Ank_2"/>
    <property type="match status" value="1"/>
</dbReference>
<keyword evidence="2 3" id="KW-0040">ANK repeat</keyword>
<organism evidence="5 6">
    <name type="scientific">Tetrapyrgos nigripes</name>
    <dbReference type="NCBI Taxonomy" id="182062"/>
    <lineage>
        <taxon>Eukaryota</taxon>
        <taxon>Fungi</taxon>
        <taxon>Dikarya</taxon>
        <taxon>Basidiomycota</taxon>
        <taxon>Agaricomycotina</taxon>
        <taxon>Agaricomycetes</taxon>
        <taxon>Agaricomycetidae</taxon>
        <taxon>Agaricales</taxon>
        <taxon>Marasmiineae</taxon>
        <taxon>Marasmiaceae</taxon>
        <taxon>Tetrapyrgos</taxon>
    </lineage>
</organism>
<feature type="compositionally biased region" description="Low complexity" evidence="4">
    <location>
        <begin position="642"/>
        <end position="651"/>
    </location>
</feature>
<dbReference type="PANTHER" id="PTHR24173:SF74">
    <property type="entry name" value="ANKYRIN REPEAT DOMAIN-CONTAINING PROTEIN 16"/>
    <property type="match status" value="1"/>
</dbReference>
<dbReference type="SUPFAM" id="SSF48403">
    <property type="entry name" value="Ankyrin repeat"/>
    <property type="match status" value="1"/>
</dbReference>
<dbReference type="Pfam" id="PF13637">
    <property type="entry name" value="Ank_4"/>
    <property type="match status" value="1"/>
</dbReference>
<gene>
    <name evidence="5" type="ORF">D9758_008476</name>
</gene>
<evidence type="ECO:0008006" key="7">
    <source>
        <dbReference type="Google" id="ProtNLM"/>
    </source>
</evidence>
<feature type="compositionally biased region" description="Polar residues" evidence="4">
    <location>
        <begin position="800"/>
        <end position="814"/>
    </location>
</feature>
<feature type="compositionally biased region" description="Low complexity" evidence="4">
    <location>
        <begin position="788"/>
        <end position="799"/>
    </location>
</feature>
<feature type="compositionally biased region" description="Polar residues" evidence="4">
    <location>
        <begin position="271"/>
        <end position="281"/>
    </location>
</feature>
<dbReference type="InterPro" id="IPR002110">
    <property type="entry name" value="Ankyrin_rpt"/>
</dbReference>
<dbReference type="Proteomes" id="UP000559256">
    <property type="component" value="Unassembled WGS sequence"/>
</dbReference>
<sequence>MPVPLRANANLRAEAKYNVVTECMSSFSLPVPFAHFLTVTNYGLHSAAASGNQGLVEFALSRGQPINSVLDGVLPLHAASAGGDEQVVKLLIDRGADVNAPRLPRRYSNEKNRDASVPIVGTNGSTPLHFAAANGNKNVITTLLQRGAHPDRRDKHGITPAMLAEQHGWMECAEVLNNWVDVKDKDLREREGAVNYQDDPAADNEEDGCSGSARKRIQMKRSLDTALNMFKASSSSLTTSQSRQYLSASTHNLNTASPPTSPSRSRGDLSPSPSEDGQFSPSPSPIDPGSRRPSLPHVLQAPHSSPSSRKPATLTKAPRAPRRPRSAGTDAERPDADMSTSASTGRGSAGRRLGTKYSLLNLFKKGQTVDSYGVPLERTASQQTTNSSMGFYNSRLSQNNSFVNDSGPLPKAGFRFGGSTGTLSSSPSQISHSLSHTRGSPSTSSINQPYSPPPPTIPLAVDLHNAMAHQYQPQQQNRGRSGSSESAMTRPTRSVPIPIPSTASASDDGHQSANNSAPLSTSPLARKIAKMTQTGHCRDRSGSASSLNRNVAVFDDDLVVAVSDQSLPGSRASSRPGILRGHNRTSSSGQGGTLRALRFDSASSTSSGNRRDKDGDLSPPLRGSTSAGSLNKFRQRERRGSSRSPSRMRPPFEGSIDEVSDTRLPGHSAPATITDFDIHSRNPIEDEEEDEDAYLYGRPIQSSLAASHLPHSQFRNRGASFASSASSLSPSLAAADVGTTSTAVANGDFPFSISRPPPIALDETETSGTGSRLQVPSATHTDNRARGDSVSSTSTTDSTQNPDLSASGTSNSGGSEIKTPIRSPEALPAMAVAAGTDVNGLRAPDGIAIASLHERRSQSPLRPIKMDLVQSHAQAEALVQQKKQDILSAHSVQATTTAGYTPLSARLAALGESLEIERKLREKKSGENTPGGVDLAEISEVDLDRKKKPITSAPNIESTQKISLIRPTHHPSLSASAVESSPTLEPTYDFALPNSRSFTEASYMRPLRARTPDPALNLSRVSSLEGFHDGPDTDTELGPALFRVSTAPHTASKGQRDRNMASNAKLTRMGLLPNANDPSNGRAPPKLFGGLKSLVQTLKGRQLYYLKSRLSIPFPPFSTPYHFARY</sequence>
<dbReference type="PROSITE" id="PS50297">
    <property type="entry name" value="ANK_REP_REGION"/>
    <property type="match status" value="2"/>
</dbReference>
<dbReference type="PANTHER" id="PTHR24173">
    <property type="entry name" value="ANKYRIN REPEAT CONTAINING"/>
    <property type="match status" value="1"/>
</dbReference>
<feature type="compositionally biased region" description="Low complexity" evidence="4">
    <location>
        <begin position="339"/>
        <end position="351"/>
    </location>
</feature>
<proteinExistence type="predicted"/>
<dbReference type="Gene3D" id="1.25.40.20">
    <property type="entry name" value="Ankyrin repeat-containing domain"/>
    <property type="match status" value="1"/>
</dbReference>
<feature type="region of interest" description="Disordered" evidence="4">
    <location>
        <begin position="567"/>
        <end position="680"/>
    </location>
</feature>
<evidence type="ECO:0000313" key="5">
    <source>
        <dbReference type="EMBL" id="KAF5345296.1"/>
    </source>
</evidence>
<dbReference type="AlphaFoldDB" id="A0A8H5FQD5"/>
<feature type="compositionally biased region" description="Polar residues" evidence="4">
    <location>
        <begin position="766"/>
        <end position="780"/>
    </location>
</feature>
<dbReference type="InterPro" id="IPR036770">
    <property type="entry name" value="Ankyrin_rpt-contain_sf"/>
</dbReference>
<evidence type="ECO:0000256" key="3">
    <source>
        <dbReference type="PROSITE-ProRule" id="PRU00023"/>
    </source>
</evidence>
<keyword evidence="6" id="KW-1185">Reference proteome</keyword>
<feature type="compositionally biased region" description="Low complexity" evidence="4">
    <location>
        <begin position="233"/>
        <end position="247"/>
    </location>
</feature>
<evidence type="ECO:0000256" key="1">
    <source>
        <dbReference type="ARBA" id="ARBA00022737"/>
    </source>
</evidence>
<feature type="compositionally biased region" description="Low complexity" evidence="4">
    <location>
        <begin position="421"/>
        <end position="434"/>
    </location>
</feature>
<feature type="region of interest" description="Disordered" evidence="4">
    <location>
        <begin position="233"/>
        <end position="351"/>
    </location>
</feature>